<evidence type="ECO:0000313" key="3">
    <source>
        <dbReference type="Proteomes" id="UP001596368"/>
    </source>
</evidence>
<protein>
    <submittedName>
        <fullName evidence="2">Uncharacterized protein</fullName>
    </submittedName>
</protein>
<dbReference type="EMBL" id="JBHSZG010000001">
    <property type="protein sequence ID" value="MFC7136485.1"/>
    <property type="molecule type" value="Genomic_DNA"/>
</dbReference>
<feature type="compositionally biased region" description="Polar residues" evidence="1">
    <location>
        <begin position="51"/>
        <end position="67"/>
    </location>
</feature>
<dbReference type="Proteomes" id="UP001596368">
    <property type="component" value="Unassembled WGS sequence"/>
</dbReference>
<feature type="region of interest" description="Disordered" evidence="1">
    <location>
        <begin position="1"/>
        <end position="67"/>
    </location>
</feature>
<proteinExistence type="predicted"/>
<feature type="compositionally biased region" description="Polar residues" evidence="1">
    <location>
        <begin position="1"/>
        <end position="13"/>
    </location>
</feature>
<accession>A0ABD5XMR8</accession>
<reference evidence="2 3" key="1">
    <citation type="journal article" date="2019" name="Int. J. Syst. Evol. Microbiol.">
        <title>The Global Catalogue of Microorganisms (GCM) 10K type strain sequencing project: providing services to taxonomists for standard genome sequencing and annotation.</title>
        <authorList>
            <consortium name="The Broad Institute Genomics Platform"/>
            <consortium name="The Broad Institute Genome Sequencing Center for Infectious Disease"/>
            <person name="Wu L."/>
            <person name="Ma J."/>
        </authorList>
    </citation>
    <scope>NUCLEOTIDE SEQUENCE [LARGE SCALE GENOMIC DNA]</scope>
    <source>
        <strain evidence="2 3">DT92</strain>
    </source>
</reference>
<evidence type="ECO:0000313" key="2">
    <source>
        <dbReference type="EMBL" id="MFC7136485.1"/>
    </source>
</evidence>
<feature type="compositionally biased region" description="Low complexity" evidence="1">
    <location>
        <begin position="15"/>
        <end position="28"/>
    </location>
</feature>
<evidence type="ECO:0000256" key="1">
    <source>
        <dbReference type="SAM" id="MobiDB-lite"/>
    </source>
</evidence>
<name>A0ABD5XMR8_9EURY</name>
<comment type="caution">
    <text evidence="2">The sequence shown here is derived from an EMBL/GenBank/DDBJ whole genome shotgun (WGS) entry which is preliminary data.</text>
</comment>
<sequence length="67" mass="6494">MSETPSDGGSATATDDGPPGSTAAADGAAEPDERPPEPDGPVASGEGAPATWSSPSRCTNGSPPTRR</sequence>
<keyword evidence="3" id="KW-1185">Reference proteome</keyword>
<dbReference type="AlphaFoldDB" id="A0ABD5XMR8"/>
<gene>
    <name evidence="2" type="ORF">ACFQRB_08035</name>
</gene>
<organism evidence="2 3">
    <name type="scientific">Halobaculum litoreum</name>
    <dbReference type="NCBI Taxonomy" id="3031998"/>
    <lineage>
        <taxon>Archaea</taxon>
        <taxon>Methanobacteriati</taxon>
        <taxon>Methanobacteriota</taxon>
        <taxon>Stenosarchaea group</taxon>
        <taxon>Halobacteria</taxon>
        <taxon>Halobacteriales</taxon>
        <taxon>Haloferacaceae</taxon>
        <taxon>Halobaculum</taxon>
    </lineage>
</organism>